<reference evidence="1 2" key="1">
    <citation type="journal article" date="2016" name="Proc. Natl. Acad. Sci. U.S.A.">
        <title>Lipid metabolic changes in an early divergent fungus govern the establishment of a mutualistic symbiosis with endobacteria.</title>
        <authorList>
            <person name="Lastovetsky O.A."/>
            <person name="Gaspar M.L."/>
            <person name="Mondo S.J."/>
            <person name="LaButti K.M."/>
            <person name="Sandor L."/>
            <person name="Grigoriev I.V."/>
            <person name="Henry S.A."/>
            <person name="Pawlowska T.E."/>
        </authorList>
    </citation>
    <scope>NUCLEOTIDE SEQUENCE [LARGE SCALE GENOMIC DNA]</scope>
    <source>
        <strain evidence="1 2">ATCC 52813</strain>
    </source>
</reference>
<organism evidence="1 2">
    <name type="scientific">Rhizopus microsporus ATCC 52813</name>
    <dbReference type="NCBI Taxonomy" id="1340429"/>
    <lineage>
        <taxon>Eukaryota</taxon>
        <taxon>Fungi</taxon>
        <taxon>Fungi incertae sedis</taxon>
        <taxon>Mucoromycota</taxon>
        <taxon>Mucoromycotina</taxon>
        <taxon>Mucoromycetes</taxon>
        <taxon>Mucorales</taxon>
        <taxon>Mucorineae</taxon>
        <taxon>Rhizopodaceae</taxon>
        <taxon>Rhizopus</taxon>
    </lineage>
</organism>
<dbReference type="RefSeq" id="XP_023470282.1">
    <property type="nucleotide sequence ID" value="XM_023615497.1"/>
</dbReference>
<evidence type="ECO:0000313" key="2">
    <source>
        <dbReference type="Proteomes" id="UP000242254"/>
    </source>
</evidence>
<name>A0A2G4T6D0_RHIZD</name>
<dbReference type="Proteomes" id="UP000242254">
    <property type="component" value="Unassembled WGS sequence"/>
</dbReference>
<proteinExistence type="predicted"/>
<evidence type="ECO:0000313" key="1">
    <source>
        <dbReference type="EMBL" id="PHZ16574.1"/>
    </source>
</evidence>
<protein>
    <submittedName>
        <fullName evidence="1">Uncharacterized protein</fullName>
    </submittedName>
</protein>
<dbReference type="GeneID" id="35446485"/>
<dbReference type="EMBL" id="KZ303843">
    <property type="protein sequence ID" value="PHZ16574.1"/>
    <property type="molecule type" value="Genomic_DNA"/>
</dbReference>
<accession>A0A2G4T6D0</accession>
<keyword evidence="2" id="KW-1185">Reference proteome</keyword>
<gene>
    <name evidence="1" type="ORF">RHIMIDRAFT_63675</name>
</gene>
<sequence>MLRLFFCRSCLLQQKCSFRKLLVLGTTSVVSIGRRSVLLNNTYKGFVSVCRERDVERQERQTEVIRRPCF</sequence>
<dbReference type="AlphaFoldDB" id="A0A2G4T6D0"/>